<feature type="signal peptide" evidence="1">
    <location>
        <begin position="1"/>
        <end position="21"/>
    </location>
</feature>
<sequence length="167" mass="18209">MKCFVYNVIGIVLLLSGCAGTSSEFTCNAKTTDACLTMQQANEIAQRKEKKSLTKSGVNALLSPSERGMNSSSMIKGPQTKMSFWPAARAFNHPAPKKGGIQWVRALHAETAVNIAGQRRSSRPSRVSEQLAMLRIAPYADKDDIYHPPSTVMFVVAPAHWVGTLFP</sequence>
<keyword evidence="1" id="KW-0732">Signal</keyword>
<organism evidence="2 3">
    <name type="scientific">Rahnella ecdela</name>
    <dbReference type="NCBI Taxonomy" id="2816250"/>
    <lineage>
        <taxon>Bacteria</taxon>
        <taxon>Pseudomonadati</taxon>
        <taxon>Pseudomonadota</taxon>
        <taxon>Gammaproteobacteria</taxon>
        <taxon>Enterobacterales</taxon>
        <taxon>Yersiniaceae</taxon>
        <taxon>Rahnella</taxon>
    </lineage>
</organism>
<protein>
    <submittedName>
        <fullName evidence="2">Type IV conjugative transfer system lipoprotein TraV</fullName>
    </submittedName>
</protein>
<gene>
    <name evidence="2" type="primary">traV</name>
    <name evidence="2" type="ORF">J1784_07290</name>
</gene>
<comment type="caution">
    <text evidence="2">The sequence shown here is derived from an EMBL/GenBank/DDBJ whole genome shotgun (WGS) entry which is preliminary data.</text>
</comment>
<dbReference type="Proteomes" id="UP000739284">
    <property type="component" value="Unassembled WGS sequence"/>
</dbReference>
<feature type="chain" id="PRO_5046858846" evidence="1">
    <location>
        <begin position="22"/>
        <end position="167"/>
    </location>
</feature>
<keyword evidence="3" id="KW-1185">Reference proteome</keyword>
<evidence type="ECO:0000313" key="3">
    <source>
        <dbReference type="Proteomes" id="UP000739284"/>
    </source>
</evidence>
<name>A0ABS6LDG1_9GAMM</name>
<dbReference type="EMBL" id="JAFMOY010000117">
    <property type="protein sequence ID" value="MBU9844812.1"/>
    <property type="molecule type" value="Genomic_DNA"/>
</dbReference>
<dbReference type="Pfam" id="PF09676">
    <property type="entry name" value="TraV"/>
    <property type="match status" value="1"/>
</dbReference>
<evidence type="ECO:0000256" key="1">
    <source>
        <dbReference type="SAM" id="SignalP"/>
    </source>
</evidence>
<dbReference type="PROSITE" id="PS51257">
    <property type="entry name" value="PROKAR_LIPOPROTEIN"/>
    <property type="match status" value="1"/>
</dbReference>
<accession>A0ABS6LDG1</accession>
<reference evidence="2 3" key="1">
    <citation type="submission" date="2021-03" db="EMBL/GenBank/DDBJ databases">
        <title>Five novel Rahnella species.</title>
        <authorList>
            <person name="Brady C."/>
            <person name="Asselin J."/>
            <person name="Beer S."/>
            <person name="Bruberg M.B."/>
            <person name="Crampton B."/>
            <person name="Venter S."/>
            <person name="Arnold D."/>
            <person name="Denman S."/>
        </authorList>
    </citation>
    <scope>NUCLEOTIDE SEQUENCE [LARGE SCALE GENOMIC DNA]</scope>
    <source>
        <strain evidence="2 3">FRB 231</strain>
    </source>
</reference>
<keyword evidence="2" id="KW-0449">Lipoprotein</keyword>
<dbReference type="RefSeq" id="WP_217148621.1">
    <property type="nucleotide sequence ID" value="NZ_JAFMOY010000117.1"/>
</dbReference>
<dbReference type="NCBIfam" id="TIGR02747">
    <property type="entry name" value="TraV"/>
    <property type="match status" value="1"/>
</dbReference>
<dbReference type="InterPro" id="IPR014118">
    <property type="entry name" value="T4SS_TraV"/>
</dbReference>
<proteinExistence type="predicted"/>
<evidence type="ECO:0000313" key="2">
    <source>
        <dbReference type="EMBL" id="MBU9844812.1"/>
    </source>
</evidence>